<dbReference type="AlphaFoldDB" id="A0AAD7NNX3"/>
<keyword evidence="2" id="KW-1133">Transmembrane helix</keyword>
<organism evidence="3 4">
    <name type="scientific">Mycena maculata</name>
    <dbReference type="NCBI Taxonomy" id="230809"/>
    <lineage>
        <taxon>Eukaryota</taxon>
        <taxon>Fungi</taxon>
        <taxon>Dikarya</taxon>
        <taxon>Basidiomycota</taxon>
        <taxon>Agaricomycotina</taxon>
        <taxon>Agaricomycetes</taxon>
        <taxon>Agaricomycetidae</taxon>
        <taxon>Agaricales</taxon>
        <taxon>Marasmiineae</taxon>
        <taxon>Mycenaceae</taxon>
        <taxon>Mycena</taxon>
    </lineage>
</organism>
<evidence type="ECO:0000313" key="4">
    <source>
        <dbReference type="Proteomes" id="UP001215280"/>
    </source>
</evidence>
<feature type="region of interest" description="Disordered" evidence="1">
    <location>
        <begin position="90"/>
        <end position="160"/>
    </location>
</feature>
<gene>
    <name evidence="3" type="ORF">DFH07DRAFT_1005732</name>
</gene>
<feature type="transmembrane region" description="Helical" evidence="2">
    <location>
        <begin position="46"/>
        <end position="67"/>
    </location>
</feature>
<evidence type="ECO:0000256" key="1">
    <source>
        <dbReference type="SAM" id="MobiDB-lite"/>
    </source>
</evidence>
<feature type="compositionally biased region" description="Polar residues" evidence="1">
    <location>
        <begin position="143"/>
        <end position="159"/>
    </location>
</feature>
<comment type="caution">
    <text evidence="3">The sequence shown here is derived from an EMBL/GenBank/DDBJ whole genome shotgun (WGS) entry which is preliminary data.</text>
</comment>
<feature type="region of interest" description="Disordered" evidence="1">
    <location>
        <begin position="187"/>
        <end position="213"/>
    </location>
</feature>
<evidence type="ECO:0000313" key="3">
    <source>
        <dbReference type="EMBL" id="KAJ7769581.1"/>
    </source>
</evidence>
<sequence>MNPLPWSRHFLGPRVHDSPSDNTERELKYAAGVHFTRRGLSPQAPVIAGAIFAAVGFILLSCLFWACMHHRKVARDQELGLDLRSRPFPVDLKPGRSGPQPIHVQPPSSIHIVLSPPTSTPVPHISSPRRPRKAPPPRLHITVPQTQRESGSTHRSSVVKSMRDRWHLPPISQGYGVGLMTREAAAPSPRATLAVPQTEKPEEPVRTRRSSVSKSILGHRWHLPPISQGYGVGLQSRAVTTPPPAQPHKEKEAGRTRRGSASRWHLPPISQGYGVGLMTREPSPYRR</sequence>
<name>A0AAD7NNX3_9AGAR</name>
<keyword evidence="2" id="KW-0812">Transmembrane</keyword>
<reference evidence="3" key="1">
    <citation type="submission" date="2023-03" db="EMBL/GenBank/DDBJ databases">
        <title>Massive genome expansion in bonnet fungi (Mycena s.s.) driven by repeated elements and novel gene families across ecological guilds.</title>
        <authorList>
            <consortium name="Lawrence Berkeley National Laboratory"/>
            <person name="Harder C.B."/>
            <person name="Miyauchi S."/>
            <person name="Viragh M."/>
            <person name="Kuo A."/>
            <person name="Thoen E."/>
            <person name="Andreopoulos B."/>
            <person name="Lu D."/>
            <person name="Skrede I."/>
            <person name="Drula E."/>
            <person name="Henrissat B."/>
            <person name="Morin E."/>
            <person name="Kohler A."/>
            <person name="Barry K."/>
            <person name="LaButti K."/>
            <person name="Morin E."/>
            <person name="Salamov A."/>
            <person name="Lipzen A."/>
            <person name="Mereny Z."/>
            <person name="Hegedus B."/>
            <person name="Baldrian P."/>
            <person name="Stursova M."/>
            <person name="Weitz H."/>
            <person name="Taylor A."/>
            <person name="Grigoriev I.V."/>
            <person name="Nagy L.G."/>
            <person name="Martin F."/>
            <person name="Kauserud H."/>
        </authorList>
    </citation>
    <scope>NUCLEOTIDE SEQUENCE</scope>
    <source>
        <strain evidence="3">CBHHK188m</strain>
    </source>
</reference>
<protein>
    <submittedName>
        <fullName evidence="3">Uncharacterized protein</fullName>
    </submittedName>
</protein>
<keyword evidence="4" id="KW-1185">Reference proteome</keyword>
<evidence type="ECO:0000256" key="2">
    <source>
        <dbReference type="SAM" id="Phobius"/>
    </source>
</evidence>
<proteinExistence type="predicted"/>
<feature type="region of interest" description="Disordered" evidence="1">
    <location>
        <begin position="235"/>
        <end position="287"/>
    </location>
</feature>
<dbReference type="EMBL" id="JARJLG010000025">
    <property type="protein sequence ID" value="KAJ7769581.1"/>
    <property type="molecule type" value="Genomic_DNA"/>
</dbReference>
<accession>A0AAD7NNX3</accession>
<dbReference type="Proteomes" id="UP001215280">
    <property type="component" value="Unassembled WGS sequence"/>
</dbReference>
<keyword evidence="2" id="KW-0472">Membrane</keyword>